<dbReference type="Proteomes" id="UP000664859">
    <property type="component" value="Unassembled WGS sequence"/>
</dbReference>
<evidence type="ECO:0000313" key="16">
    <source>
        <dbReference type="EMBL" id="KAG5177229.1"/>
    </source>
</evidence>
<keyword evidence="10 15" id="KW-0460">Magnesium</keyword>
<proteinExistence type="inferred from homology"/>
<keyword evidence="7" id="KW-0812">Transmembrane</keyword>
<dbReference type="Gene3D" id="3.40.190.80">
    <property type="match status" value="1"/>
</dbReference>
<evidence type="ECO:0000256" key="5">
    <source>
        <dbReference type="ARBA" id="ARBA00009759"/>
    </source>
</evidence>
<evidence type="ECO:0000256" key="7">
    <source>
        <dbReference type="ARBA" id="ARBA00022692"/>
    </source>
</evidence>
<evidence type="ECO:0000256" key="13">
    <source>
        <dbReference type="ARBA" id="ARBA00042119"/>
    </source>
</evidence>
<accession>A0A835YUA7</accession>
<comment type="catalytic activity">
    <reaction evidence="1">
        <text>a myo-inositol phosphate + H2O = myo-inositol + phosphate</text>
        <dbReference type="Rhea" id="RHEA:24056"/>
        <dbReference type="ChEBI" id="CHEBI:15377"/>
        <dbReference type="ChEBI" id="CHEBI:17268"/>
        <dbReference type="ChEBI" id="CHEBI:43474"/>
        <dbReference type="ChEBI" id="CHEBI:84139"/>
        <dbReference type="EC" id="3.1.3.25"/>
    </reaction>
</comment>
<dbReference type="InterPro" id="IPR020550">
    <property type="entry name" value="Inositol_monophosphatase_CS"/>
</dbReference>
<dbReference type="FunFam" id="3.30.540.10:FF:000012">
    <property type="entry name" value="Blast:Putative inositol monophosphatase 3"/>
    <property type="match status" value="1"/>
</dbReference>
<keyword evidence="17" id="KW-1185">Reference proteome</keyword>
<dbReference type="GO" id="GO:0016020">
    <property type="term" value="C:membrane"/>
    <property type="evidence" value="ECO:0007669"/>
    <property type="project" value="UniProtKB-SubCell"/>
</dbReference>
<feature type="binding site" evidence="15">
    <location>
        <position position="124"/>
    </location>
    <ligand>
        <name>Mg(2+)</name>
        <dbReference type="ChEBI" id="CHEBI:18420"/>
        <label>1</label>
        <note>catalytic</note>
    </ligand>
</feature>
<evidence type="ECO:0000256" key="3">
    <source>
        <dbReference type="ARBA" id="ARBA00004167"/>
    </source>
</evidence>
<comment type="caution">
    <text evidence="16">The sequence shown here is derived from an EMBL/GenBank/DDBJ whole genome shotgun (WGS) entry which is preliminary data.</text>
</comment>
<feature type="binding site" evidence="15">
    <location>
        <position position="126"/>
    </location>
    <ligand>
        <name>Mg(2+)</name>
        <dbReference type="ChEBI" id="CHEBI:18420"/>
        <label>1</label>
        <note>catalytic</note>
    </ligand>
</feature>
<evidence type="ECO:0000256" key="15">
    <source>
        <dbReference type="PIRSR" id="PIRSR600760-2"/>
    </source>
</evidence>
<organism evidence="16 17">
    <name type="scientific">Tribonema minus</name>
    <dbReference type="NCBI Taxonomy" id="303371"/>
    <lineage>
        <taxon>Eukaryota</taxon>
        <taxon>Sar</taxon>
        <taxon>Stramenopiles</taxon>
        <taxon>Ochrophyta</taxon>
        <taxon>PX clade</taxon>
        <taxon>Xanthophyceae</taxon>
        <taxon>Tribonematales</taxon>
        <taxon>Tribonemataceae</taxon>
        <taxon>Tribonema</taxon>
    </lineage>
</organism>
<comment type="cofactor">
    <cofactor evidence="2 15">
        <name>Mg(2+)</name>
        <dbReference type="ChEBI" id="CHEBI:18420"/>
    </cofactor>
</comment>
<dbReference type="GO" id="GO:0008254">
    <property type="term" value="F:3'-nucleotidase activity"/>
    <property type="evidence" value="ECO:0007669"/>
    <property type="project" value="TreeGrafter"/>
</dbReference>
<sequence length="310" mass="32656">MEDGSAEGPQGTVQLSEILAVGMGLSAQAAGVIKEVKRLHLENMHVKGHTAEGVAEPVTDADQRSNAIFVNGYRNHFPGIVMLSEEKQPAENATVFSSSTTLATPLPAAADLTLDLKDLIMIVDPLDATKEFTENLLEYVTTMVCVVYQGRPIAGIINQVFEESPMVMGVIGNGPSGAGGILRGRPSRHQAEGEAAETVAISRSHTGAGEDVVTKYLPGHKSLQAGGAGFKALLVVDGVANAYVHVTKIKSWDVCAADAVLHAIGGGFTDADGQHLKYNTEDTVFTHGIVATQSAESQAWYLEHLGGNLE</sequence>
<evidence type="ECO:0000256" key="12">
    <source>
        <dbReference type="ARBA" id="ARBA00023136"/>
    </source>
</evidence>
<evidence type="ECO:0000256" key="8">
    <source>
        <dbReference type="ARBA" id="ARBA00022723"/>
    </source>
</evidence>
<keyword evidence="8 15" id="KW-0479">Metal-binding</keyword>
<dbReference type="EMBL" id="JAFCMP010000527">
    <property type="protein sequence ID" value="KAG5177229.1"/>
    <property type="molecule type" value="Genomic_DNA"/>
</dbReference>
<reference evidence="16" key="1">
    <citation type="submission" date="2021-02" db="EMBL/GenBank/DDBJ databases">
        <title>First Annotated Genome of the Yellow-green Alga Tribonema minus.</title>
        <authorList>
            <person name="Mahan K.M."/>
        </authorList>
    </citation>
    <scope>NUCLEOTIDE SEQUENCE</scope>
    <source>
        <strain evidence="16">UTEX B ZZ1240</strain>
    </source>
</reference>
<evidence type="ECO:0000256" key="9">
    <source>
        <dbReference type="ARBA" id="ARBA00022801"/>
    </source>
</evidence>
<evidence type="ECO:0000256" key="1">
    <source>
        <dbReference type="ARBA" id="ARBA00001033"/>
    </source>
</evidence>
<comment type="similarity">
    <text evidence="5">Belongs to the inositol monophosphatase superfamily.</text>
</comment>
<evidence type="ECO:0000313" key="17">
    <source>
        <dbReference type="Proteomes" id="UP000664859"/>
    </source>
</evidence>
<dbReference type="InterPro" id="IPR000760">
    <property type="entry name" value="Inositol_monophosphatase-like"/>
</dbReference>
<feature type="binding site" evidence="15">
    <location>
        <position position="253"/>
    </location>
    <ligand>
        <name>Mg(2+)</name>
        <dbReference type="ChEBI" id="CHEBI:18420"/>
        <label>1</label>
        <note>catalytic</note>
    </ligand>
</feature>
<dbReference type="GO" id="GO:0046854">
    <property type="term" value="P:phosphatidylinositol phosphate biosynthetic process"/>
    <property type="evidence" value="ECO:0007669"/>
    <property type="project" value="InterPro"/>
</dbReference>
<evidence type="ECO:0000256" key="14">
    <source>
        <dbReference type="ARBA" id="ARBA00042949"/>
    </source>
</evidence>
<evidence type="ECO:0000256" key="6">
    <source>
        <dbReference type="ARBA" id="ARBA00013106"/>
    </source>
</evidence>
<keyword evidence="9" id="KW-0378">Hydrolase</keyword>
<name>A0A835YUA7_9STRA</name>
<dbReference type="GO" id="GO:0005737">
    <property type="term" value="C:cytoplasm"/>
    <property type="evidence" value="ECO:0007669"/>
    <property type="project" value="UniProtKB-ARBA"/>
</dbReference>
<dbReference type="Gene3D" id="3.30.540.10">
    <property type="entry name" value="Fructose-1,6-Bisphosphatase, subunit A, domain 1"/>
    <property type="match status" value="1"/>
</dbReference>
<dbReference type="EC" id="3.1.3.25" evidence="6"/>
<dbReference type="GO" id="GO:0012505">
    <property type="term" value="C:endomembrane system"/>
    <property type="evidence" value="ECO:0007669"/>
    <property type="project" value="TreeGrafter"/>
</dbReference>
<dbReference type="InterPro" id="IPR050725">
    <property type="entry name" value="CysQ/Inositol_MonoPase"/>
</dbReference>
<dbReference type="PROSITE" id="PS00630">
    <property type="entry name" value="IMP_2"/>
    <property type="match status" value="1"/>
</dbReference>
<dbReference type="GO" id="GO:0052834">
    <property type="term" value="F:inositol monophosphate phosphatase activity"/>
    <property type="evidence" value="ECO:0007669"/>
    <property type="project" value="UniProtKB-EC"/>
</dbReference>
<evidence type="ECO:0000256" key="4">
    <source>
        <dbReference type="ARBA" id="ARBA00005152"/>
    </source>
</evidence>
<comment type="pathway">
    <text evidence="4">Polyol metabolism; myo-inositol biosynthesis; myo-inositol from D-glucose 6-phosphate: step 2/2.</text>
</comment>
<dbReference type="AlphaFoldDB" id="A0A835YUA7"/>
<evidence type="ECO:0000256" key="11">
    <source>
        <dbReference type="ARBA" id="ARBA00022989"/>
    </source>
</evidence>
<keyword evidence="12" id="KW-0472">Membrane</keyword>
<protein>
    <recommendedName>
        <fullName evidence="6">inositol-phosphate phosphatase</fullName>
        <ecNumber evidence="6">3.1.3.25</ecNumber>
    </recommendedName>
    <alternativeName>
        <fullName evidence="14">Inositol-1(or 4)-monophosphatase 3</fullName>
    </alternativeName>
    <alternativeName>
        <fullName evidence="13">Myo-inositol monophosphatase A3</fullName>
    </alternativeName>
</protein>
<dbReference type="Pfam" id="PF00459">
    <property type="entry name" value="Inositol_P"/>
    <property type="match status" value="1"/>
</dbReference>
<comment type="subcellular location">
    <subcellularLocation>
        <location evidence="3">Membrane</location>
        <topology evidence="3">Single-pass membrane protein</topology>
    </subcellularLocation>
</comment>
<dbReference type="OrthoDB" id="10254945at2759"/>
<dbReference type="SUPFAM" id="SSF56655">
    <property type="entry name" value="Carbohydrate phosphatase"/>
    <property type="match status" value="1"/>
</dbReference>
<feature type="binding site" evidence="15">
    <location>
        <position position="127"/>
    </location>
    <ligand>
        <name>Mg(2+)</name>
        <dbReference type="ChEBI" id="CHEBI:18420"/>
        <label>1</label>
        <note>catalytic</note>
    </ligand>
</feature>
<dbReference type="GO" id="GO:0046872">
    <property type="term" value="F:metal ion binding"/>
    <property type="evidence" value="ECO:0007669"/>
    <property type="project" value="UniProtKB-KW"/>
</dbReference>
<feature type="binding site" evidence="15">
    <location>
        <position position="85"/>
    </location>
    <ligand>
        <name>Mg(2+)</name>
        <dbReference type="ChEBI" id="CHEBI:18420"/>
        <label>1</label>
        <note>catalytic</note>
    </ligand>
</feature>
<keyword evidence="11" id="KW-1133">Transmembrane helix</keyword>
<dbReference type="PANTHER" id="PTHR43028">
    <property type="entry name" value="3'(2'),5'-BISPHOSPHATE NUCLEOTIDASE 1"/>
    <property type="match status" value="1"/>
</dbReference>
<dbReference type="PANTHER" id="PTHR43028:SF4">
    <property type="entry name" value="INOSITOL MONOPHOSPHATASE 3"/>
    <property type="match status" value="1"/>
</dbReference>
<gene>
    <name evidence="16" type="ORF">JKP88DRAFT_170315</name>
</gene>
<evidence type="ECO:0000256" key="2">
    <source>
        <dbReference type="ARBA" id="ARBA00001946"/>
    </source>
</evidence>
<evidence type="ECO:0000256" key="10">
    <source>
        <dbReference type="ARBA" id="ARBA00022842"/>
    </source>
</evidence>
<dbReference type="PRINTS" id="PR00377">
    <property type="entry name" value="IMPHPHTASES"/>
</dbReference>